<proteinExistence type="inferred from homology"/>
<dbReference type="Pfam" id="PF03401">
    <property type="entry name" value="TctC"/>
    <property type="match status" value="1"/>
</dbReference>
<sequence precursor="true">MNTSILNRLRRCFSLLFISALAGLSVLPAQAAWPERAIEIIVAYAPGGGSDAIARIAARIMSRELGVPVNVVNMPGGNQLPGIEAVMRAAPDGYTLLLETPATSSIKATIPDNPVDLQARTYGPLMAAQGALIMVKGDSPWNSVSDMVDFIKNNPGSFTYVRLGGSTYSDLVTQGLFSVAGIDPQTVKPVDYSGNGPGNIAVAGGHVMMSGGSINPLISSGDLKVLAIAGPERATALPDVPTLAESGYPVDFVAYFGFSGPVGLPEEVLNRLDEVVQKMSGDDSFRKEIEAIGFYPRFLPAKEARTYILDEAEEYRALAKR</sequence>
<keyword evidence="2" id="KW-0732">Signal</keyword>
<dbReference type="InterPro" id="IPR042100">
    <property type="entry name" value="Bug_dom1"/>
</dbReference>
<dbReference type="AlphaFoldDB" id="Q11H86"/>
<dbReference type="KEGG" id="mes:Meso_1846"/>
<gene>
    <name evidence="3" type="ordered locus">Meso_1846</name>
</gene>
<dbReference type="EMBL" id="CP000390">
    <property type="protein sequence ID" value="ABG63239.1"/>
    <property type="molecule type" value="Genomic_DNA"/>
</dbReference>
<dbReference type="Gene3D" id="3.40.190.10">
    <property type="entry name" value="Periplasmic binding protein-like II"/>
    <property type="match status" value="1"/>
</dbReference>
<dbReference type="CDD" id="cd07012">
    <property type="entry name" value="PBP2_Bug_TTT"/>
    <property type="match status" value="1"/>
</dbReference>
<name>Q11H86_CHESB</name>
<evidence type="ECO:0000313" key="3">
    <source>
        <dbReference type="EMBL" id="ABG63239.1"/>
    </source>
</evidence>
<dbReference type="PIRSF" id="PIRSF017082">
    <property type="entry name" value="YflP"/>
    <property type="match status" value="1"/>
</dbReference>
<evidence type="ECO:0000256" key="2">
    <source>
        <dbReference type="SAM" id="SignalP"/>
    </source>
</evidence>
<protein>
    <submittedName>
        <fullName evidence="3">Uncharacterized protein UPF0065</fullName>
    </submittedName>
</protein>
<accession>Q11H86</accession>
<dbReference type="PANTHER" id="PTHR42928">
    <property type="entry name" value="TRICARBOXYLATE-BINDING PROTEIN"/>
    <property type="match status" value="1"/>
</dbReference>
<organism evidence="3">
    <name type="scientific">Chelativorans sp. (strain BNC1)</name>
    <dbReference type="NCBI Taxonomy" id="266779"/>
    <lineage>
        <taxon>Bacteria</taxon>
        <taxon>Pseudomonadati</taxon>
        <taxon>Pseudomonadota</taxon>
        <taxon>Alphaproteobacteria</taxon>
        <taxon>Hyphomicrobiales</taxon>
        <taxon>Phyllobacteriaceae</taxon>
        <taxon>Chelativorans</taxon>
    </lineage>
</organism>
<dbReference type="OrthoDB" id="8443386at2"/>
<dbReference type="SUPFAM" id="SSF53850">
    <property type="entry name" value="Periplasmic binding protein-like II"/>
    <property type="match status" value="1"/>
</dbReference>
<dbReference type="eggNOG" id="COG3181">
    <property type="taxonomic scope" value="Bacteria"/>
</dbReference>
<feature type="chain" id="PRO_5004180260" evidence="2">
    <location>
        <begin position="32"/>
        <end position="321"/>
    </location>
</feature>
<reference evidence="3" key="1">
    <citation type="submission" date="2006-06" db="EMBL/GenBank/DDBJ databases">
        <title>Complete sequence of chromosome of Chelativorans sp. BNC1.</title>
        <authorList>
            <consortium name="US DOE Joint Genome Institute"/>
            <person name="Copeland A."/>
            <person name="Lucas S."/>
            <person name="Lapidus A."/>
            <person name="Barry K."/>
            <person name="Detter J.C."/>
            <person name="Glavina del Rio T."/>
            <person name="Hammon N."/>
            <person name="Israni S."/>
            <person name="Dalin E."/>
            <person name="Tice H."/>
            <person name="Pitluck S."/>
            <person name="Chertkov O."/>
            <person name="Brettin T."/>
            <person name="Bruce D."/>
            <person name="Han C."/>
            <person name="Tapia R."/>
            <person name="Gilna P."/>
            <person name="Schmutz J."/>
            <person name="Larimer F."/>
            <person name="Land M."/>
            <person name="Hauser L."/>
            <person name="Kyrpides N."/>
            <person name="Mikhailova N."/>
            <person name="Richardson P."/>
        </authorList>
    </citation>
    <scope>NUCLEOTIDE SEQUENCE</scope>
    <source>
        <strain evidence="3">BNC1</strain>
    </source>
</reference>
<dbReference type="STRING" id="266779.Meso_1846"/>
<feature type="signal peptide" evidence="2">
    <location>
        <begin position="1"/>
        <end position="31"/>
    </location>
</feature>
<dbReference type="PANTHER" id="PTHR42928:SF5">
    <property type="entry name" value="BLR1237 PROTEIN"/>
    <property type="match status" value="1"/>
</dbReference>
<dbReference type="HOGENOM" id="CLU_045683_1_1_5"/>
<dbReference type="InterPro" id="IPR005064">
    <property type="entry name" value="BUG"/>
</dbReference>
<dbReference type="Gene3D" id="3.40.190.150">
    <property type="entry name" value="Bordetella uptake gene, domain 1"/>
    <property type="match status" value="1"/>
</dbReference>
<evidence type="ECO:0000256" key="1">
    <source>
        <dbReference type="ARBA" id="ARBA00006987"/>
    </source>
</evidence>
<comment type="similarity">
    <text evidence="1">Belongs to the UPF0065 (bug) family.</text>
</comment>